<dbReference type="PROSITE" id="PS50835">
    <property type="entry name" value="IG_LIKE"/>
    <property type="match status" value="1"/>
</dbReference>
<feature type="domain" description="Ig-like" evidence="3">
    <location>
        <begin position="20"/>
        <end position="127"/>
    </location>
</feature>
<dbReference type="GO" id="GO:0035723">
    <property type="term" value="P:interleukin-15-mediated signaling pathway"/>
    <property type="evidence" value="ECO:0007669"/>
    <property type="project" value="TreeGrafter"/>
</dbReference>
<dbReference type="Gene3D" id="2.60.40.10">
    <property type="entry name" value="Immunoglobulins"/>
    <property type="match status" value="1"/>
</dbReference>
<keyword evidence="1" id="KW-0812">Transmembrane</keyword>
<reference evidence="4" key="3">
    <citation type="submission" date="2025-09" db="UniProtKB">
        <authorList>
            <consortium name="Ensembl"/>
        </authorList>
    </citation>
    <scope>IDENTIFICATION</scope>
</reference>
<feature type="chain" id="PRO_5025483156" evidence="2">
    <location>
        <begin position="19"/>
        <end position="529"/>
    </location>
</feature>
<dbReference type="OrthoDB" id="8713003at2759"/>
<dbReference type="Ensembl" id="ENSSFAT00005032031.1">
    <property type="protein sequence ID" value="ENSSFAP00005030912.1"/>
    <property type="gene ID" value="ENSSFAG00005015699.1"/>
</dbReference>
<dbReference type="InterPro" id="IPR003599">
    <property type="entry name" value="Ig_sub"/>
</dbReference>
<keyword evidence="2" id="KW-0732">Signal</keyword>
<dbReference type="InterPro" id="IPR036179">
    <property type="entry name" value="Ig-like_dom_sf"/>
</dbReference>
<evidence type="ECO:0000256" key="2">
    <source>
        <dbReference type="SAM" id="SignalP"/>
    </source>
</evidence>
<dbReference type="PANTHER" id="PTHR11422">
    <property type="entry name" value="T-CELL SURFACE GLYCOPROTEIN CD4"/>
    <property type="match status" value="1"/>
</dbReference>
<keyword evidence="1" id="KW-0472">Membrane</keyword>
<keyword evidence="5" id="KW-1185">Reference proteome</keyword>
<organism evidence="4 5">
    <name type="scientific">Salarias fasciatus</name>
    <name type="common">Jewelled blenny</name>
    <name type="synonym">Blennius fasciatus</name>
    <dbReference type="NCBI Taxonomy" id="181472"/>
    <lineage>
        <taxon>Eukaryota</taxon>
        <taxon>Metazoa</taxon>
        <taxon>Chordata</taxon>
        <taxon>Craniata</taxon>
        <taxon>Vertebrata</taxon>
        <taxon>Euteleostomi</taxon>
        <taxon>Actinopterygii</taxon>
        <taxon>Neopterygii</taxon>
        <taxon>Teleostei</taxon>
        <taxon>Neoteleostei</taxon>
        <taxon>Acanthomorphata</taxon>
        <taxon>Ovalentaria</taxon>
        <taxon>Blenniimorphae</taxon>
        <taxon>Blenniiformes</taxon>
        <taxon>Blennioidei</taxon>
        <taxon>Blenniidae</taxon>
        <taxon>Salariinae</taxon>
        <taxon>Salarias</taxon>
    </lineage>
</organism>
<feature type="signal peptide" evidence="2">
    <location>
        <begin position="1"/>
        <end position="18"/>
    </location>
</feature>
<dbReference type="Proteomes" id="UP000472267">
    <property type="component" value="Chromosome 11"/>
</dbReference>
<dbReference type="PANTHER" id="PTHR11422:SF3">
    <property type="entry name" value="G6F-LIKE PROTEIN"/>
    <property type="match status" value="1"/>
</dbReference>
<dbReference type="GO" id="GO:0009897">
    <property type="term" value="C:external side of plasma membrane"/>
    <property type="evidence" value="ECO:0007669"/>
    <property type="project" value="TreeGrafter"/>
</dbReference>
<sequence length="529" mass="58181">MDSGFLTFILAFFFAVYSSPTDITDWDDVVVARVGMPTTLVCADQTVRGAVTINWKVRQLDTDGWQLVLTASEKTKFSGGASKPSMRLTDPNFKDTGNFSLSFQPGVDDSGLYSCLIEQQERKQRETFILLAVLAVSVVPASPVPQYSTLRLMARVTPNSVSTKINWVAPGDISMKTEKKTNSGTIAKLPQVQTSDGGSYICMVQARGSGGRTLFPFNVDVTVDADKVASFTNITHGPLISTTTQALASFPLTCPDVQGDYILLHWLPPDMKKHSGLKLVYQYDRWRGSTLLTEQSKRIQLAGPPYNAEAGSFSFVLTPGLRDGGLYLCEVYLNDNVFSQRTRLTVVKVITSRSSSNLELKCLYTERSQVKIAKWKHHNESRQLAMSSSDPGRITTTLPLPITQDTAGNYTCVLELKNGRVVRATQVVPLPPEVSVSVTPPSLLPSLSALLLLVPLVAAAVGVLLWRQKHISDRGIEQSLSVQPCEAENIYENPGDRQAAPQGSVYMDLKPRGEDDVYKELERYELCQS</sequence>
<dbReference type="OMA" id="KVEWKHH"/>
<feature type="transmembrane region" description="Helical" evidence="1">
    <location>
        <begin position="443"/>
        <end position="466"/>
    </location>
</feature>
<evidence type="ECO:0000259" key="3">
    <source>
        <dbReference type="PROSITE" id="PS50835"/>
    </source>
</evidence>
<reference evidence="4" key="1">
    <citation type="submission" date="2019-06" db="EMBL/GenBank/DDBJ databases">
        <authorList>
            <consortium name="Wellcome Sanger Institute Data Sharing"/>
        </authorList>
    </citation>
    <scope>NUCLEOTIDE SEQUENCE [LARGE SCALE GENOMIC DNA]</scope>
</reference>
<evidence type="ECO:0000256" key="1">
    <source>
        <dbReference type="SAM" id="Phobius"/>
    </source>
</evidence>
<accession>A0A672HPC6</accession>
<evidence type="ECO:0000313" key="4">
    <source>
        <dbReference type="Ensembl" id="ENSSFAP00005030912.1"/>
    </source>
</evidence>
<evidence type="ECO:0000313" key="5">
    <source>
        <dbReference type="Proteomes" id="UP000472267"/>
    </source>
</evidence>
<dbReference type="InParanoid" id="A0A672HPC6"/>
<keyword evidence="1" id="KW-1133">Transmembrane helix</keyword>
<dbReference type="InterPro" id="IPR013783">
    <property type="entry name" value="Ig-like_fold"/>
</dbReference>
<dbReference type="AlphaFoldDB" id="A0A672HPC6"/>
<protein>
    <submittedName>
        <fullName evidence="4">Uncharacterized LOC115396993</fullName>
    </submittedName>
</protein>
<proteinExistence type="predicted"/>
<dbReference type="GO" id="GO:0042110">
    <property type="term" value="P:T cell activation"/>
    <property type="evidence" value="ECO:0007669"/>
    <property type="project" value="TreeGrafter"/>
</dbReference>
<dbReference type="InterPro" id="IPR007110">
    <property type="entry name" value="Ig-like_dom"/>
</dbReference>
<dbReference type="GO" id="GO:0070374">
    <property type="term" value="P:positive regulation of ERK1 and ERK2 cascade"/>
    <property type="evidence" value="ECO:0007669"/>
    <property type="project" value="TreeGrafter"/>
</dbReference>
<dbReference type="GO" id="GO:1990782">
    <property type="term" value="F:protein tyrosine kinase binding"/>
    <property type="evidence" value="ECO:0007669"/>
    <property type="project" value="TreeGrafter"/>
</dbReference>
<dbReference type="GO" id="GO:0045121">
    <property type="term" value="C:membrane raft"/>
    <property type="evidence" value="ECO:0007669"/>
    <property type="project" value="TreeGrafter"/>
</dbReference>
<name>A0A672HPC6_SALFA</name>
<dbReference type="GO" id="GO:0042289">
    <property type="term" value="F:MHC class II protein binding"/>
    <property type="evidence" value="ECO:0007669"/>
    <property type="project" value="TreeGrafter"/>
</dbReference>
<reference evidence="4" key="2">
    <citation type="submission" date="2025-08" db="UniProtKB">
        <authorList>
            <consortium name="Ensembl"/>
        </authorList>
    </citation>
    <scope>IDENTIFICATION</scope>
</reference>
<dbReference type="SMART" id="SM00409">
    <property type="entry name" value="IG"/>
    <property type="match status" value="3"/>
</dbReference>
<dbReference type="SUPFAM" id="SSF48726">
    <property type="entry name" value="Immunoglobulin"/>
    <property type="match status" value="1"/>
</dbReference>
<gene>
    <name evidence="4" type="primary">g6fl</name>
</gene>